<feature type="coiled-coil region" evidence="1">
    <location>
        <begin position="42"/>
        <end position="71"/>
    </location>
</feature>
<accession>A0A3S0J688</accession>
<organism evidence="3 4">
    <name type="scientific">Shewanella canadensis</name>
    <dbReference type="NCBI Taxonomy" id="271096"/>
    <lineage>
        <taxon>Bacteria</taxon>
        <taxon>Pseudomonadati</taxon>
        <taxon>Pseudomonadota</taxon>
        <taxon>Gammaproteobacteria</taxon>
        <taxon>Alteromonadales</taxon>
        <taxon>Shewanellaceae</taxon>
        <taxon>Shewanella</taxon>
    </lineage>
</organism>
<name>A0A3S0J688_9GAMM</name>
<evidence type="ECO:0000313" key="3">
    <source>
        <dbReference type="EMBL" id="RTR38799.1"/>
    </source>
</evidence>
<keyword evidence="4" id="KW-1185">Reference proteome</keyword>
<proteinExistence type="predicted"/>
<dbReference type="RefSeq" id="WP_126520411.1">
    <property type="nucleotide sequence ID" value="NZ_RXNU01000005.1"/>
</dbReference>
<dbReference type="OrthoDB" id="5294470at2"/>
<evidence type="ECO:0000313" key="4">
    <source>
        <dbReference type="Proteomes" id="UP000267448"/>
    </source>
</evidence>
<dbReference type="EMBL" id="RXNU01000005">
    <property type="protein sequence ID" value="RTR38799.1"/>
    <property type="molecule type" value="Genomic_DNA"/>
</dbReference>
<dbReference type="AlphaFoldDB" id="A0A3S0J688"/>
<keyword evidence="1" id="KW-0175">Coiled coil</keyword>
<feature type="compositionally biased region" description="Basic residues" evidence="2">
    <location>
        <begin position="20"/>
        <end position="32"/>
    </location>
</feature>
<dbReference type="Pfam" id="PF09831">
    <property type="entry name" value="DUF2058"/>
    <property type="match status" value="1"/>
</dbReference>
<protein>
    <submittedName>
        <fullName evidence="3">DUF2058 domain-containing protein</fullName>
    </submittedName>
</protein>
<comment type="caution">
    <text evidence="3">The sequence shown here is derived from an EMBL/GenBank/DDBJ whole genome shotgun (WGS) entry which is preliminary data.</text>
</comment>
<dbReference type="InterPro" id="IPR018636">
    <property type="entry name" value="DUF2058"/>
</dbReference>
<feature type="region of interest" description="Disordered" evidence="2">
    <location>
        <begin position="20"/>
        <end position="39"/>
    </location>
</feature>
<gene>
    <name evidence="3" type="ORF">EKG38_11605</name>
</gene>
<dbReference type="Proteomes" id="UP000267448">
    <property type="component" value="Unassembled WGS sequence"/>
</dbReference>
<evidence type="ECO:0000256" key="1">
    <source>
        <dbReference type="SAM" id="Coils"/>
    </source>
</evidence>
<sequence>MANPFQEQLLKAGLVSKQKVQKAKTQKKRDRKAKVDDGSAALKQEIAAQKKAQAEKDKALNERRFEEASEKGLVRGLVTEFKRLAIKLPQHAELKFNYTFNNKIFSLYVDDKLQSQLLNGQLGIVRHEETSYLVPHKLAERVNMLVPEWCGYLWVKDDKTQVVEEDDPYADYVIPDDLMW</sequence>
<reference evidence="3 4" key="1">
    <citation type="submission" date="2018-12" db="EMBL/GenBank/DDBJ databases">
        <authorList>
            <person name="Yu L."/>
        </authorList>
    </citation>
    <scope>NUCLEOTIDE SEQUENCE [LARGE SCALE GENOMIC DNA]</scope>
    <source>
        <strain evidence="3 4">HAW-EB2</strain>
    </source>
</reference>
<evidence type="ECO:0000256" key="2">
    <source>
        <dbReference type="SAM" id="MobiDB-lite"/>
    </source>
</evidence>